<organism evidence="2 3">
    <name type="scientific">Paenibacillus harenae</name>
    <dbReference type="NCBI Taxonomy" id="306543"/>
    <lineage>
        <taxon>Bacteria</taxon>
        <taxon>Bacillati</taxon>
        <taxon>Bacillota</taxon>
        <taxon>Bacilli</taxon>
        <taxon>Bacillales</taxon>
        <taxon>Paenibacillaceae</taxon>
        <taxon>Paenibacillus</taxon>
    </lineage>
</organism>
<keyword evidence="3" id="KW-1185">Reference proteome</keyword>
<sequence length="65" mass="6423">MIKPKYEKPVVLEHRPITFETVVSGGAGGSFPGTGGGVNGDPGKKPGEFPGGGATGGTFPGKGRP</sequence>
<evidence type="ECO:0000313" key="3">
    <source>
        <dbReference type="Proteomes" id="UP001229346"/>
    </source>
</evidence>
<proteinExistence type="predicted"/>
<dbReference type="EMBL" id="JAUSSU010000011">
    <property type="protein sequence ID" value="MDQ0115555.1"/>
    <property type="molecule type" value="Genomic_DNA"/>
</dbReference>
<dbReference type="Proteomes" id="UP001229346">
    <property type="component" value="Unassembled WGS sequence"/>
</dbReference>
<feature type="compositionally biased region" description="Gly residues" evidence="1">
    <location>
        <begin position="25"/>
        <end position="40"/>
    </location>
</feature>
<gene>
    <name evidence="2" type="ORF">J2T15_005022</name>
</gene>
<feature type="compositionally biased region" description="Gly residues" evidence="1">
    <location>
        <begin position="49"/>
        <end position="65"/>
    </location>
</feature>
<feature type="region of interest" description="Disordered" evidence="1">
    <location>
        <begin position="22"/>
        <end position="65"/>
    </location>
</feature>
<evidence type="ECO:0000313" key="2">
    <source>
        <dbReference type="EMBL" id="MDQ0115555.1"/>
    </source>
</evidence>
<protein>
    <recommendedName>
        <fullName evidence="4">Lasso RiPP family leader peptide-containing protein</fullName>
    </recommendedName>
</protein>
<dbReference type="RefSeq" id="WP_307207295.1">
    <property type="nucleotide sequence ID" value="NZ_JAUSST010000002.1"/>
</dbReference>
<evidence type="ECO:0000256" key="1">
    <source>
        <dbReference type="SAM" id="MobiDB-lite"/>
    </source>
</evidence>
<comment type="caution">
    <text evidence="2">The sequence shown here is derived from an EMBL/GenBank/DDBJ whole genome shotgun (WGS) entry which is preliminary data.</text>
</comment>
<name>A0ABT9UA26_PAEHA</name>
<accession>A0ABT9UA26</accession>
<reference evidence="2 3" key="1">
    <citation type="submission" date="2023-07" db="EMBL/GenBank/DDBJ databases">
        <title>Sorghum-associated microbial communities from plants grown in Nebraska, USA.</title>
        <authorList>
            <person name="Schachtman D."/>
        </authorList>
    </citation>
    <scope>NUCLEOTIDE SEQUENCE [LARGE SCALE GENOMIC DNA]</scope>
    <source>
        <strain evidence="2 3">CC482</strain>
    </source>
</reference>
<evidence type="ECO:0008006" key="4">
    <source>
        <dbReference type="Google" id="ProtNLM"/>
    </source>
</evidence>